<proteinExistence type="predicted"/>
<name>A0A6N9QVY6_9MICC</name>
<accession>A0A6N9QVY6</accession>
<dbReference type="InterPro" id="IPR013216">
    <property type="entry name" value="Methyltransf_11"/>
</dbReference>
<evidence type="ECO:0000313" key="3">
    <source>
        <dbReference type="Proteomes" id="UP000471026"/>
    </source>
</evidence>
<dbReference type="InterPro" id="IPR029063">
    <property type="entry name" value="SAM-dependent_MTases_sf"/>
</dbReference>
<dbReference type="Proteomes" id="UP000471026">
    <property type="component" value="Unassembled WGS sequence"/>
</dbReference>
<dbReference type="GO" id="GO:0008757">
    <property type="term" value="F:S-adenosylmethionine-dependent methyltransferase activity"/>
    <property type="evidence" value="ECO:0007669"/>
    <property type="project" value="InterPro"/>
</dbReference>
<dbReference type="PANTHER" id="PTHR43460">
    <property type="entry name" value="METHYLTRANSFERASE"/>
    <property type="match status" value="1"/>
</dbReference>
<dbReference type="EMBL" id="WMHZ01000003">
    <property type="protein sequence ID" value="NDO77309.1"/>
    <property type="molecule type" value="Genomic_DNA"/>
</dbReference>
<reference evidence="2 3" key="1">
    <citation type="submission" date="2019-11" db="EMBL/GenBank/DDBJ databases">
        <title>Draft genome sequence of Kocuria indica DP-K7, a methyl red degrading Actinobacterium.</title>
        <authorList>
            <person name="Kumaran S."/>
            <person name="Tischler D."/>
            <person name="Ngo A.C.R."/>
            <person name="Schultes F."/>
        </authorList>
    </citation>
    <scope>NUCLEOTIDE SEQUENCE [LARGE SCALE GENOMIC DNA]</scope>
    <source>
        <strain evidence="2 3">DP-K7</strain>
    </source>
</reference>
<dbReference type="RefSeq" id="WP_162228793.1">
    <property type="nucleotide sequence ID" value="NZ_WMHZ01000003.1"/>
</dbReference>
<dbReference type="InterPro" id="IPR052939">
    <property type="entry name" value="23S_rRNA_MeTrnsfrase_RlmA"/>
</dbReference>
<dbReference type="Gene3D" id="3.40.50.150">
    <property type="entry name" value="Vaccinia Virus protein VP39"/>
    <property type="match status" value="1"/>
</dbReference>
<dbReference type="GO" id="GO:0032259">
    <property type="term" value="P:methylation"/>
    <property type="evidence" value="ECO:0007669"/>
    <property type="project" value="UniProtKB-KW"/>
</dbReference>
<evidence type="ECO:0000313" key="2">
    <source>
        <dbReference type="EMBL" id="NDO77309.1"/>
    </source>
</evidence>
<sequence>MTIDSLRAVYDRTRMVGWDFSRLKGRLTATEPPWEFEADCLAAMRSASRSVDLGTGGGERLGTLLTDIARHGGVVTATEGWKPNLPVARANLAPWGIQVLPYDADTRETMPFEDGSVDLVMSRHEAIDVDEVARVLAPGGWLLTQQVDGFDAPEIHEWFSEEFLYPHVTLDRYIAELEEGGMRIDVADAWDGVMEFTDVEALVMYLAMVPWDAPNFSVDKHADQLTVLREHTPLRVTQRRFRVYATKA</sequence>
<dbReference type="PANTHER" id="PTHR43460:SF1">
    <property type="entry name" value="METHYLTRANSFERASE TYPE 11 DOMAIN-CONTAINING PROTEIN"/>
    <property type="match status" value="1"/>
</dbReference>
<organism evidence="2 3">
    <name type="scientific">Kocuria marina subsp. indica</name>
    <dbReference type="NCBI Taxonomy" id="1049583"/>
    <lineage>
        <taxon>Bacteria</taxon>
        <taxon>Bacillati</taxon>
        <taxon>Actinomycetota</taxon>
        <taxon>Actinomycetes</taxon>
        <taxon>Micrococcales</taxon>
        <taxon>Micrococcaceae</taxon>
        <taxon>Kocuria</taxon>
    </lineage>
</organism>
<dbReference type="Pfam" id="PF08241">
    <property type="entry name" value="Methyltransf_11"/>
    <property type="match status" value="1"/>
</dbReference>
<dbReference type="AlphaFoldDB" id="A0A6N9QVY6"/>
<protein>
    <submittedName>
        <fullName evidence="2">Methyltransferase domain-containing protein</fullName>
    </submittedName>
</protein>
<comment type="caution">
    <text evidence="2">The sequence shown here is derived from an EMBL/GenBank/DDBJ whole genome shotgun (WGS) entry which is preliminary data.</text>
</comment>
<dbReference type="SUPFAM" id="SSF53335">
    <property type="entry name" value="S-adenosyl-L-methionine-dependent methyltransferases"/>
    <property type="match status" value="1"/>
</dbReference>
<evidence type="ECO:0000259" key="1">
    <source>
        <dbReference type="Pfam" id="PF08241"/>
    </source>
</evidence>
<dbReference type="CDD" id="cd02440">
    <property type="entry name" value="AdoMet_MTases"/>
    <property type="match status" value="1"/>
</dbReference>
<gene>
    <name evidence="2" type="ORF">GKZ75_03420</name>
</gene>
<keyword evidence="2" id="KW-0489">Methyltransferase</keyword>
<keyword evidence="2" id="KW-0808">Transferase</keyword>
<feature type="domain" description="Methyltransferase type 11" evidence="1">
    <location>
        <begin position="52"/>
        <end position="143"/>
    </location>
</feature>